<gene>
    <name evidence="7" type="ORF">DC094_15945</name>
</gene>
<comment type="caution">
    <text evidence="7">The sequence shown here is derived from an EMBL/GenBank/DDBJ whole genome shotgun (WGS) entry which is preliminary data.</text>
</comment>
<dbReference type="SFLD" id="SFLDS00029">
    <property type="entry name" value="Radical_SAM"/>
    <property type="match status" value="1"/>
</dbReference>
<dbReference type="CDD" id="cd01335">
    <property type="entry name" value="Radical_SAM"/>
    <property type="match status" value="1"/>
</dbReference>
<evidence type="ECO:0000256" key="1">
    <source>
        <dbReference type="ARBA" id="ARBA00001966"/>
    </source>
</evidence>
<dbReference type="Gene3D" id="3.20.20.70">
    <property type="entry name" value="Aldolase class I"/>
    <property type="match status" value="1"/>
</dbReference>
<dbReference type="NCBIfam" id="TIGR04085">
    <property type="entry name" value="rSAM_more_4Fe4S"/>
    <property type="match status" value="1"/>
</dbReference>
<name>A0A2V1GS78_9GAMM</name>
<feature type="domain" description="Radical SAM core" evidence="6">
    <location>
        <begin position="5"/>
        <end position="184"/>
    </location>
</feature>
<dbReference type="Proteomes" id="UP000244906">
    <property type="component" value="Unassembled WGS sequence"/>
</dbReference>
<keyword evidence="2" id="KW-0949">S-adenosyl-L-methionine</keyword>
<dbReference type="OrthoDB" id="9782387at2"/>
<dbReference type="SFLD" id="SFLDG01067">
    <property type="entry name" value="SPASM/twitch_domain_containing"/>
    <property type="match status" value="1"/>
</dbReference>
<reference evidence="7 8" key="1">
    <citation type="submission" date="2018-04" db="EMBL/GenBank/DDBJ databases">
        <title>Thalassorhabdus spongiae gen. nov., sp. nov., isolated from a marine sponge in South-West Iceland.</title>
        <authorList>
            <person name="Knobloch S."/>
            <person name="Daussin A."/>
            <person name="Johannsson R."/>
            <person name="Marteinsson V.T."/>
        </authorList>
    </citation>
    <scope>NUCLEOTIDE SEQUENCE [LARGE SCALE GENOMIC DNA]</scope>
    <source>
        <strain evidence="7 8">Hp12</strain>
    </source>
</reference>
<dbReference type="GO" id="GO:0046872">
    <property type="term" value="F:metal ion binding"/>
    <property type="evidence" value="ECO:0007669"/>
    <property type="project" value="UniProtKB-KW"/>
</dbReference>
<dbReference type="InterPro" id="IPR013785">
    <property type="entry name" value="Aldolase_TIM"/>
</dbReference>
<dbReference type="SUPFAM" id="SSF102114">
    <property type="entry name" value="Radical SAM enzymes"/>
    <property type="match status" value="1"/>
</dbReference>
<protein>
    <submittedName>
        <fullName evidence="7">Radical SAM/SPASM domain-containing protein</fullName>
    </submittedName>
</protein>
<evidence type="ECO:0000256" key="4">
    <source>
        <dbReference type="ARBA" id="ARBA00023004"/>
    </source>
</evidence>
<evidence type="ECO:0000313" key="8">
    <source>
        <dbReference type="Proteomes" id="UP000244906"/>
    </source>
</evidence>
<dbReference type="GO" id="GO:0016491">
    <property type="term" value="F:oxidoreductase activity"/>
    <property type="evidence" value="ECO:0007669"/>
    <property type="project" value="InterPro"/>
</dbReference>
<dbReference type="InterPro" id="IPR023885">
    <property type="entry name" value="4Fe4S-binding_SPASM_dom"/>
</dbReference>
<dbReference type="InterPro" id="IPR007197">
    <property type="entry name" value="rSAM"/>
</dbReference>
<dbReference type="InterPro" id="IPR058240">
    <property type="entry name" value="rSAM_sf"/>
</dbReference>
<keyword evidence="8" id="KW-1185">Reference proteome</keyword>
<evidence type="ECO:0000259" key="6">
    <source>
        <dbReference type="Pfam" id="PF04055"/>
    </source>
</evidence>
<accession>A0A2V1GS78</accession>
<keyword evidence="5" id="KW-0411">Iron-sulfur</keyword>
<dbReference type="InterPro" id="IPR023867">
    <property type="entry name" value="Sulphatase_maturase_rSAM"/>
</dbReference>
<dbReference type="PANTHER" id="PTHR43273">
    <property type="entry name" value="ANAEROBIC SULFATASE-MATURATING ENZYME HOMOLOG ASLB-RELATED"/>
    <property type="match status" value="1"/>
</dbReference>
<evidence type="ECO:0000256" key="2">
    <source>
        <dbReference type="ARBA" id="ARBA00022691"/>
    </source>
</evidence>
<keyword evidence="4" id="KW-0408">Iron</keyword>
<proteinExistence type="predicted"/>
<sequence length="596" mass="68818">MHLLYVPTIYCNLGCRYCYLGKQTDQSLLKKDFGRALSTLQEGVDKFQKAGYTPFNISLHGGEVTTLPGHVLNDLFSYIKNYYQREKEVLNRHGFKKNHPHIKTNLYNFDKHYDLMQEQHVSISASLDLPLFLHDKYRVTKKGGSTLKRTLSNIRLLADYPYNKKMSAVIYAEHLQYVDEIIKDIWYLHQQVGIDMNNFNFMFGFESLDNAEKYLGEENLETKAVSDQDQVSFYQQLKSAFTGTELEPGFHKHWFDEFTPNYCTNAFNCGEKFFLLQSDGDIFSCVRGQGSAPFHYGNIFNDSIESIMEIASQNISNVHRAQGLHEDCKQCEYLSTCHTGCAYVKHEQQSAKSYTCALQKEIYRNYPALYPATPQAEKKEAVTVYTVDMHPHLISSDLIPDRKRIILPNDLYDPGNSLFDLIMADETLQSLYSSEQVKLSVNGAFIDLQSQILKSSRDILTLCATDDIAIHIHKNFLQAACADSIRNTLHLQLLKDTPVIYGDEQRTKQAHTYTLEVFSDQLQHSNLNQPGTLSFDLKPFLALSTHAFEDSVINNLLVTTHFLRRYHYEKQRNNAFYHIQAINLPFQNIEFYWIKE</sequence>
<dbReference type="AlphaFoldDB" id="A0A2V1GS78"/>
<comment type="cofactor">
    <cofactor evidence="1">
        <name>[4Fe-4S] cluster</name>
        <dbReference type="ChEBI" id="CHEBI:49883"/>
    </cofactor>
</comment>
<dbReference type="EMBL" id="QDDL01000007">
    <property type="protein sequence ID" value="PVZ66814.1"/>
    <property type="molecule type" value="Genomic_DNA"/>
</dbReference>
<dbReference type="PANTHER" id="PTHR43273:SF8">
    <property type="entry name" value="RADICAL SAM DOMAIN PROTEIN"/>
    <property type="match status" value="1"/>
</dbReference>
<dbReference type="Pfam" id="PF04055">
    <property type="entry name" value="Radical_SAM"/>
    <property type="match status" value="1"/>
</dbReference>
<evidence type="ECO:0000313" key="7">
    <source>
        <dbReference type="EMBL" id="PVZ66814.1"/>
    </source>
</evidence>
<organism evidence="7 8">
    <name type="scientific">Pelagibaculum spongiae</name>
    <dbReference type="NCBI Taxonomy" id="2080658"/>
    <lineage>
        <taxon>Bacteria</taxon>
        <taxon>Pseudomonadati</taxon>
        <taxon>Pseudomonadota</taxon>
        <taxon>Gammaproteobacteria</taxon>
        <taxon>Oceanospirillales</taxon>
        <taxon>Pelagibaculum</taxon>
    </lineage>
</organism>
<dbReference type="GO" id="GO:0051536">
    <property type="term" value="F:iron-sulfur cluster binding"/>
    <property type="evidence" value="ECO:0007669"/>
    <property type="project" value="UniProtKB-KW"/>
</dbReference>
<keyword evidence="3" id="KW-0479">Metal-binding</keyword>
<evidence type="ECO:0000256" key="3">
    <source>
        <dbReference type="ARBA" id="ARBA00022723"/>
    </source>
</evidence>
<evidence type="ECO:0000256" key="5">
    <source>
        <dbReference type="ARBA" id="ARBA00023014"/>
    </source>
</evidence>